<evidence type="ECO:0000313" key="2">
    <source>
        <dbReference type="EMBL" id="KAF3969957.1"/>
    </source>
</evidence>
<comment type="caution">
    <text evidence="2">The sequence shown here is derived from an EMBL/GenBank/DDBJ whole genome shotgun (WGS) entry which is preliminary data.</text>
</comment>
<sequence>MSKNFNCNLVGIVREFSSPRKSRGSESVVADISSHIGSIFCVWILHPTLLFRFLASSQEKIYKGSRASSSTTCRHY</sequence>
<evidence type="ECO:0000256" key="1">
    <source>
        <dbReference type="SAM" id="Phobius"/>
    </source>
</evidence>
<name>A0A8J4VTQ8_9ROSI</name>
<dbReference type="AlphaFoldDB" id="A0A8J4VTQ8"/>
<dbReference type="Proteomes" id="UP000737018">
    <property type="component" value="Unassembled WGS sequence"/>
</dbReference>
<keyword evidence="1" id="KW-0812">Transmembrane</keyword>
<protein>
    <submittedName>
        <fullName evidence="2">Uncharacterized protein</fullName>
    </submittedName>
</protein>
<evidence type="ECO:0000313" key="3">
    <source>
        <dbReference type="Proteomes" id="UP000737018"/>
    </source>
</evidence>
<organism evidence="2 3">
    <name type="scientific">Castanea mollissima</name>
    <name type="common">Chinese chestnut</name>
    <dbReference type="NCBI Taxonomy" id="60419"/>
    <lineage>
        <taxon>Eukaryota</taxon>
        <taxon>Viridiplantae</taxon>
        <taxon>Streptophyta</taxon>
        <taxon>Embryophyta</taxon>
        <taxon>Tracheophyta</taxon>
        <taxon>Spermatophyta</taxon>
        <taxon>Magnoliopsida</taxon>
        <taxon>eudicotyledons</taxon>
        <taxon>Gunneridae</taxon>
        <taxon>Pentapetalae</taxon>
        <taxon>rosids</taxon>
        <taxon>fabids</taxon>
        <taxon>Fagales</taxon>
        <taxon>Fagaceae</taxon>
        <taxon>Castanea</taxon>
    </lineage>
</organism>
<keyword evidence="1" id="KW-0472">Membrane</keyword>
<proteinExistence type="predicted"/>
<accession>A0A8J4VTQ8</accession>
<dbReference type="OrthoDB" id="10548171at2759"/>
<dbReference type="EMBL" id="JRKL02000588">
    <property type="protein sequence ID" value="KAF3969957.1"/>
    <property type="molecule type" value="Genomic_DNA"/>
</dbReference>
<keyword evidence="1" id="KW-1133">Transmembrane helix</keyword>
<gene>
    <name evidence="2" type="ORF">CMV_006297</name>
</gene>
<reference evidence="2" key="1">
    <citation type="submission" date="2020-03" db="EMBL/GenBank/DDBJ databases">
        <title>Castanea mollissima Vanexum genome sequencing.</title>
        <authorList>
            <person name="Staton M."/>
        </authorList>
    </citation>
    <scope>NUCLEOTIDE SEQUENCE</scope>
    <source>
        <tissue evidence="2">Leaf</tissue>
    </source>
</reference>
<keyword evidence="3" id="KW-1185">Reference proteome</keyword>
<feature type="transmembrane region" description="Helical" evidence="1">
    <location>
        <begin position="32"/>
        <end position="55"/>
    </location>
</feature>